<evidence type="ECO:0000313" key="4">
    <source>
        <dbReference type="EMBL" id="MDF3299457.1"/>
    </source>
</evidence>
<feature type="domain" description="Insertion element IS402-like" evidence="3">
    <location>
        <begin position="6"/>
        <end position="79"/>
    </location>
</feature>
<dbReference type="Proteomes" id="UP001221150">
    <property type="component" value="Unassembled WGS sequence"/>
</dbReference>
<accession>A0ABT6A4A5</accession>
<evidence type="ECO:0000259" key="3">
    <source>
        <dbReference type="Pfam" id="PF13340"/>
    </source>
</evidence>
<proteinExistence type="predicted"/>
<sequence length="298" mass="33838">MGRGDLTDEQWAVLEPLLPKGVRAGRPPVWARRQLIDGIRFRVRTGVPWRDVPVEYGPWGRVYDLFRRWQRTGTWHRIFTRLQTLADAKGAITWDLSVDSTVCRAHAAGARKQGDLQKEPPGGVFAELRDHGLGRSRGGFATKLHLAVEQGQKPVSVVVTAGQCGDSPQFERVLEKVRVPRLGPGRPRVRPDRVRADRAYASRKNRAYLRRRGIRCTIPDKADQARNRKERGSLGGRPPKFDPEDYKARHAVECGINRLKRHRAVATRYDKLAVRYEATVLVAAINEWLRPVSSRVIQ</sequence>
<name>A0ABT6A4A5_9ACTN</name>
<reference evidence="4 5" key="1">
    <citation type="submission" date="2023-03" db="EMBL/GenBank/DDBJ databases">
        <title>Draft genome sequence of Streptomyces sp. K1PA1 isolated from peat swamp forest in Thailand.</title>
        <authorList>
            <person name="Klaysubun C."/>
            <person name="Duangmal K."/>
        </authorList>
    </citation>
    <scope>NUCLEOTIDE SEQUENCE [LARGE SCALE GENOMIC DNA]</scope>
    <source>
        <strain evidence="4 5">K1PA1</strain>
    </source>
</reference>
<keyword evidence="5" id="KW-1185">Reference proteome</keyword>
<dbReference type="InterPro" id="IPR025161">
    <property type="entry name" value="IS402-like_dom"/>
</dbReference>
<dbReference type="InterPro" id="IPR002559">
    <property type="entry name" value="Transposase_11"/>
</dbReference>
<dbReference type="RefSeq" id="WP_276109011.1">
    <property type="nucleotide sequence ID" value="NZ_JARJBB010000005.1"/>
</dbReference>
<dbReference type="Pfam" id="PF13340">
    <property type="entry name" value="DUF4096"/>
    <property type="match status" value="1"/>
</dbReference>
<evidence type="ECO:0000313" key="5">
    <source>
        <dbReference type="Proteomes" id="UP001221150"/>
    </source>
</evidence>
<dbReference type="EMBL" id="JARJBB010000005">
    <property type="protein sequence ID" value="MDF3299457.1"/>
    <property type="molecule type" value="Genomic_DNA"/>
</dbReference>
<feature type="compositionally biased region" description="Basic and acidic residues" evidence="1">
    <location>
        <begin position="220"/>
        <end position="232"/>
    </location>
</feature>
<feature type="domain" description="Transposase IS4-like" evidence="2">
    <location>
        <begin position="96"/>
        <end position="283"/>
    </location>
</feature>
<evidence type="ECO:0000256" key="1">
    <source>
        <dbReference type="SAM" id="MobiDB-lite"/>
    </source>
</evidence>
<dbReference type="PANTHER" id="PTHR30007">
    <property type="entry name" value="PHP DOMAIN PROTEIN"/>
    <property type="match status" value="1"/>
</dbReference>
<feature type="region of interest" description="Disordered" evidence="1">
    <location>
        <begin position="220"/>
        <end position="244"/>
    </location>
</feature>
<dbReference type="Pfam" id="PF01609">
    <property type="entry name" value="DDE_Tnp_1"/>
    <property type="match status" value="1"/>
</dbReference>
<organism evidence="4 5">
    <name type="scientific">Streptomyces tropicalis</name>
    <dbReference type="NCBI Taxonomy" id="3034234"/>
    <lineage>
        <taxon>Bacteria</taxon>
        <taxon>Bacillati</taxon>
        <taxon>Actinomycetota</taxon>
        <taxon>Actinomycetes</taxon>
        <taxon>Kitasatosporales</taxon>
        <taxon>Streptomycetaceae</taxon>
        <taxon>Streptomyces</taxon>
    </lineage>
</organism>
<evidence type="ECO:0000259" key="2">
    <source>
        <dbReference type="Pfam" id="PF01609"/>
    </source>
</evidence>
<dbReference type="PANTHER" id="PTHR30007:SF1">
    <property type="entry name" value="BLR1914 PROTEIN"/>
    <property type="match status" value="1"/>
</dbReference>
<dbReference type="NCBIfam" id="NF033580">
    <property type="entry name" value="transpos_IS5_3"/>
    <property type="match status" value="1"/>
</dbReference>
<protein>
    <submittedName>
        <fullName evidence="4">IS5 family transposase</fullName>
    </submittedName>
</protein>
<comment type="caution">
    <text evidence="4">The sequence shown here is derived from an EMBL/GenBank/DDBJ whole genome shotgun (WGS) entry which is preliminary data.</text>
</comment>
<gene>
    <name evidence="4" type="ORF">P3H78_12590</name>
</gene>